<comment type="subcellular location">
    <subcellularLocation>
        <location evidence="1">Chromosome</location>
        <location evidence="1">Centromere</location>
        <location evidence="1">Kinetochore</location>
    </subcellularLocation>
</comment>
<comment type="caution">
    <text evidence="10">The sequence shown here is derived from an EMBL/GenBank/DDBJ whole genome shotgun (WGS) entry which is preliminary data.</text>
</comment>
<dbReference type="GO" id="GO:0051301">
    <property type="term" value="P:cell division"/>
    <property type="evidence" value="ECO:0007669"/>
    <property type="project" value="UniProtKB-KW"/>
</dbReference>
<accession>A0AAV8UR65</accession>
<reference evidence="10 11" key="1">
    <citation type="journal article" date="2023" name="Nat. Commun.">
        <title>Origin of minicircular mitochondrial genomes in red algae.</title>
        <authorList>
            <person name="Lee Y."/>
            <person name="Cho C.H."/>
            <person name="Lee Y.M."/>
            <person name="Park S.I."/>
            <person name="Yang J.H."/>
            <person name="West J.A."/>
            <person name="Bhattacharya D."/>
            <person name="Yoon H.S."/>
        </authorList>
    </citation>
    <scope>NUCLEOTIDE SEQUENCE [LARGE SCALE GENOMIC DNA]</scope>
    <source>
        <strain evidence="10 11">CCMP1338</strain>
        <tissue evidence="10">Whole cell</tissue>
    </source>
</reference>
<keyword evidence="3" id="KW-0158">Chromosome</keyword>
<keyword evidence="11" id="KW-1185">Reference proteome</keyword>
<dbReference type="AlphaFoldDB" id="A0AAV8UR65"/>
<comment type="similarity">
    <text evidence="2">Belongs to the mis12 family.</text>
</comment>
<gene>
    <name evidence="10" type="ORF">NDN08_000316</name>
</gene>
<dbReference type="GO" id="GO:0000444">
    <property type="term" value="C:MIS12/MIND type complex"/>
    <property type="evidence" value="ECO:0007669"/>
    <property type="project" value="TreeGrafter"/>
</dbReference>
<dbReference type="GO" id="GO:0051382">
    <property type="term" value="P:kinetochore assembly"/>
    <property type="evidence" value="ECO:0007669"/>
    <property type="project" value="TreeGrafter"/>
</dbReference>
<keyword evidence="7" id="KW-0175">Coiled coil</keyword>
<keyword evidence="5" id="KW-0498">Mitosis</keyword>
<evidence type="ECO:0000256" key="3">
    <source>
        <dbReference type="ARBA" id="ARBA00022454"/>
    </source>
</evidence>
<dbReference type="GO" id="GO:0000070">
    <property type="term" value="P:mitotic sister chromatid segregation"/>
    <property type="evidence" value="ECO:0007669"/>
    <property type="project" value="TreeGrafter"/>
</dbReference>
<evidence type="ECO:0000313" key="10">
    <source>
        <dbReference type="EMBL" id="KAJ8903782.1"/>
    </source>
</evidence>
<evidence type="ECO:0000256" key="8">
    <source>
        <dbReference type="ARBA" id="ARBA00023306"/>
    </source>
</evidence>
<evidence type="ECO:0000256" key="2">
    <source>
        <dbReference type="ARBA" id="ARBA00008643"/>
    </source>
</evidence>
<evidence type="ECO:0000256" key="6">
    <source>
        <dbReference type="ARBA" id="ARBA00022838"/>
    </source>
</evidence>
<dbReference type="GO" id="GO:0005634">
    <property type="term" value="C:nucleus"/>
    <property type="evidence" value="ECO:0007669"/>
    <property type="project" value="InterPro"/>
</dbReference>
<sequence>MERTETREFGQGDVEVHGMEVEDGLKQGLEDDGAKGEDLGIAEETNGWEVRAQNFFGFDPRECIDELTNSAGNYLCDSVDALEASLKRDFRDRDTSKGVSRVLSTVQSSLDSNFDKLELYLLRNIFNVPENVKTELVLSSARPASKSDIAEEQNLDAEIQQLRAELAMGRSEGSMLDNQATQLMAQLQRFDSVHDSILKFTSEPEEFRIEELLKLTDELKQSAAYCEQKLLSVQG</sequence>
<keyword evidence="8" id="KW-0131">Cell cycle</keyword>
<dbReference type="PANTHER" id="PTHR14527">
    <property type="entry name" value="PROTEIN MIS12 HOMOLOG"/>
    <property type="match status" value="1"/>
</dbReference>
<dbReference type="InterPro" id="IPR008685">
    <property type="entry name" value="Centromere_Mis12"/>
</dbReference>
<dbReference type="EMBL" id="JAMWBK010000006">
    <property type="protein sequence ID" value="KAJ8903782.1"/>
    <property type="molecule type" value="Genomic_DNA"/>
</dbReference>
<evidence type="ECO:0000256" key="4">
    <source>
        <dbReference type="ARBA" id="ARBA00022618"/>
    </source>
</evidence>
<evidence type="ECO:0000256" key="7">
    <source>
        <dbReference type="ARBA" id="ARBA00023054"/>
    </source>
</evidence>
<evidence type="ECO:0000313" key="11">
    <source>
        <dbReference type="Proteomes" id="UP001157974"/>
    </source>
</evidence>
<name>A0AAV8UR65_9RHOD</name>
<organism evidence="10 11">
    <name type="scientific">Rhodosorus marinus</name>
    <dbReference type="NCBI Taxonomy" id="101924"/>
    <lineage>
        <taxon>Eukaryota</taxon>
        <taxon>Rhodophyta</taxon>
        <taxon>Stylonematophyceae</taxon>
        <taxon>Stylonematales</taxon>
        <taxon>Stylonemataceae</taxon>
        <taxon>Rhodosorus</taxon>
    </lineage>
</organism>
<protein>
    <recommendedName>
        <fullName evidence="12">Protein MIS12 homolog</fullName>
    </recommendedName>
</protein>
<evidence type="ECO:0008006" key="12">
    <source>
        <dbReference type="Google" id="ProtNLM"/>
    </source>
</evidence>
<proteinExistence type="inferred from homology"/>
<dbReference type="PANTHER" id="PTHR14527:SF2">
    <property type="entry name" value="PROTEIN MIS12 HOMOLOG"/>
    <property type="match status" value="1"/>
</dbReference>
<keyword evidence="9" id="KW-0137">Centromere</keyword>
<dbReference type="Proteomes" id="UP001157974">
    <property type="component" value="Unassembled WGS sequence"/>
</dbReference>
<evidence type="ECO:0000256" key="5">
    <source>
        <dbReference type="ARBA" id="ARBA00022776"/>
    </source>
</evidence>
<keyword evidence="4" id="KW-0132">Cell division</keyword>
<evidence type="ECO:0000256" key="1">
    <source>
        <dbReference type="ARBA" id="ARBA00004629"/>
    </source>
</evidence>
<keyword evidence="6" id="KW-0995">Kinetochore</keyword>
<dbReference type="Pfam" id="PF05859">
    <property type="entry name" value="Mis12"/>
    <property type="match status" value="1"/>
</dbReference>
<evidence type="ECO:0000256" key="9">
    <source>
        <dbReference type="ARBA" id="ARBA00023328"/>
    </source>
</evidence>